<dbReference type="InterPro" id="IPR050166">
    <property type="entry name" value="ABC_transporter_ATP-bind"/>
</dbReference>
<evidence type="ECO:0000256" key="1">
    <source>
        <dbReference type="ARBA" id="ARBA00022448"/>
    </source>
</evidence>
<dbReference type="AlphaFoldDB" id="A0A194AL13"/>
<dbReference type="SMART" id="SM00382">
    <property type="entry name" value="AAA"/>
    <property type="match status" value="1"/>
</dbReference>
<dbReference type="Gene3D" id="3.40.50.300">
    <property type="entry name" value="P-loop containing nucleotide triphosphate hydrolases"/>
    <property type="match status" value="1"/>
</dbReference>
<gene>
    <name evidence="5" type="ORF">DPF_2462</name>
</gene>
<dbReference type="InterPro" id="IPR003593">
    <property type="entry name" value="AAA+_ATPase"/>
</dbReference>
<dbReference type="InterPro" id="IPR017871">
    <property type="entry name" value="ABC_transporter-like_CS"/>
</dbReference>
<dbReference type="Proteomes" id="UP000095200">
    <property type="component" value="Unassembled WGS sequence"/>
</dbReference>
<feature type="domain" description="ABC transporter" evidence="4">
    <location>
        <begin position="2"/>
        <end position="233"/>
    </location>
</feature>
<keyword evidence="6" id="KW-1185">Reference proteome</keyword>
<evidence type="ECO:0000313" key="5">
    <source>
        <dbReference type="EMBL" id="GAU09731.1"/>
    </source>
</evidence>
<dbReference type="PROSITE" id="PS50893">
    <property type="entry name" value="ABC_TRANSPORTER_2"/>
    <property type="match status" value="1"/>
</dbReference>
<dbReference type="PANTHER" id="PTHR42788">
    <property type="entry name" value="TAURINE IMPORT ATP-BINDING PROTEIN-RELATED"/>
    <property type="match status" value="1"/>
</dbReference>
<comment type="caution">
    <text evidence="5">The sequence shown here is derived from an EMBL/GenBank/DDBJ whole genome shotgun (WGS) entry which is preliminary data.</text>
</comment>
<sequence>MLEIVNLTKTYGTGENTVTAVDKVNMHVAKGELAVVVGPSGCGKSTLLNIVAGLEPRTSGEARIMGRDIQGPGADRGMVFQSYTLFPWLTVQQNVEFGLRIKKMPAAQRAEIARHYVKLVGLEGREKALPKELSGGMKQRVAIARVLANKPEMLLMDEPFGALDAQTRLLCQDLLLDVWRDERPTILFITHDIDEAILLADTVSIMSRRPGRIIEKIPIPIERPRNHRTMLEKEFTDMKKTIMETLWHEIG</sequence>
<evidence type="ECO:0000259" key="4">
    <source>
        <dbReference type="PROSITE" id="PS50893"/>
    </source>
</evidence>
<dbReference type="Pfam" id="PF00005">
    <property type="entry name" value="ABC_tran"/>
    <property type="match status" value="1"/>
</dbReference>
<accession>A0A194AL13</accession>
<evidence type="ECO:0000313" key="6">
    <source>
        <dbReference type="Proteomes" id="UP000095200"/>
    </source>
</evidence>
<evidence type="ECO:0000256" key="3">
    <source>
        <dbReference type="ARBA" id="ARBA00022840"/>
    </source>
</evidence>
<organism evidence="5 6">
    <name type="scientific">Desulfoplanes formicivorans</name>
    <dbReference type="NCBI Taxonomy" id="1592317"/>
    <lineage>
        <taxon>Bacteria</taxon>
        <taxon>Pseudomonadati</taxon>
        <taxon>Thermodesulfobacteriota</taxon>
        <taxon>Desulfovibrionia</taxon>
        <taxon>Desulfovibrionales</taxon>
        <taxon>Desulfoplanaceae</taxon>
        <taxon>Desulfoplanes</taxon>
    </lineage>
</organism>
<keyword evidence="3 5" id="KW-0067">ATP-binding</keyword>
<dbReference type="PROSITE" id="PS00211">
    <property type="entry name" value="ABC_TRANSPORTER_1"/>
    <property type="match status" value="1"/>
</dbReference>
<dbReference type="InterPro" id="IPR027417">
    <property type="entry name" value="P-loop_NTPase"/>
</dbReference>
<dbReference type="GO" id="GO:0016887">
    <property type="term" value="F:ATP hydrolysis activity"/>
    <property type="evidence" value="ECO:0007669"/>
    <property type="project" value="InterPro"/>
</dbReference>
<dbReference type="GO" id="GO:0005524">
    <property type="term" value="F:ATP binding"/>
    <property type="evidence" value="ECO:0007669"/>
    <property type="project" value="UniProtKB-KW"/>
</dbReference>
<protein>
    <submittedName>
        <fullName evidence="5">Sulfonate ABC transporter ATP-binding protein</fullName>
    </submittedName>
</protein>
<keyword evidence="2" id="KW-0547">Nucleotide-binding</keyword>
<dbReference type="RefSeq" id="WP_069859978.1">
    <property type="nucleotide sequence ID" value="NZ_BDFE01000020.1"/>
</dbReference>
<reference evidence="6" key="1">
    <citation type="submission" date="2016-06" db="EMBL/GenBank/DDBJ databases">
        <title>Draft genome sequence of Desulfoplanes formicivorans strain Pf12B.</title>
        <authorList>
            <person name="Watanabe M."/>
            <person name="Kojima H."/>
            <person name="Fukui M."/>
        </authorList>
    </citation>
    <scope>NUCLEOTIDE SEQUENCE [LARGE SCALE GENOMIC DNA]</scope>
    <source>
        <strain evidence="6">Pf12B</strain>
    </source>
</reference>
<dbReference type="SUPFAM" id="SSF52540">
    <property type="entry name" value="P-loop containing nucleoside triphosphate hydrolases"/>
    <property type="match status" value="1"/>
</dbReference>
<dbReference type="CDD" id="cd03293">
    <property type="entry name" value="ABC_NrtD_SsuB_transporters"/>
    <property type="match status" value="1"/>
</dbReference>
<keyword evidence="1" id="KW-0813">Transport</keyword>
<name>A0A194AL13_9BACT</name>
<proteinExistence type="predicted"/>
<dbReference type="STRING" id="1592317.DPF_2462"/>
<dbReference type="PANTHER" id="PTHR42788:SF13">
    <property type="entry name" value="ALIPHATIC SULFONATES IMPORT ATP-BINDING PROTEIN SSUB"/>
    <property type="match status" value="1"/>
</dbReference>
<dbReference type="InterPro" id="IPR003439">
    <property type="entry name" value="ABC_transporter-like_ATP-bd"/>
</dbReference>
<evidence type="ECO:0000256" key="2">
    <source>
        <dbReference type="ARBA" id="ARBA00022741"/>
    </source>
</evidence>
<dbReference type="EMBL" id="BDFE01000020">
    <property type="protein sequence ID" value="GAU09731.1"/>
    <property type="molecule type" value="Genomic_DNA"/>
</dbReference>
<dbReference type="OrthoDB" id="9809450at2"/>